<feature type="repeat" description="ANK" evidence="3">
    <location>
        <begin position="683"/>
        <end position="715"/>
    </location>
</feature>
<dbReference type="EMBL" id="JASWJB010000075">
    <property type="protein sequence ID" value="KAK2601573.1"/>
    <property type="molecule type" value="Genomic_DNA"/>
</dbReference>
<feature type="domain" description="Nephrocystin 3-like N-terminal" evidence="4">
    <location>
        <begin position="70"/>
        <end position="252"/>
    </location>
</feature>
<organism evidence="5 6">
    <name type="scientific">Conoideocrella luteorostrata</name>
    <dbReference type="NCBI Taxonomy" id="1105319"/>
    <lineage>
        <taxon>Eukaryota</taxon>
        <taxon>Fungi</taxon>
        <taxon>Dikarya</taxon>
        <taxon>Ascomycota</taxon>
        <taxon>Pezizomycotina</taxon>
        <taxon>Sordariomycetes</taxon>
        <taxon>Hypocreomycetidae</taxon>
        <taxon>Hypocreales</taxon>
        <taxon>Clavicipitaceae</taxon>
        <taxon>Conoideocrella</taxon>
    </lineage>
</organism>
<dbReference type="InterPro" id="IPR027417">
    <property type="entry name" value="P-loop_NTPase"/>
</dbReference>
<dbReference type="SUPFAM" id="SSF52540">
    <property type="entry name" value="P-loop containing nucleoside triphosphate hydrolases"/>
    <property type="match status" value="1"/>
</dbReference>
<evidence type="ECO:0000256" key="3">
    <source>
        <dbReference type="PROSITE-ProRule" id="PRU00023"/>
    </source>
</evidence>
<dbReference type="SMART" id="SM00248">
    <property type="entry name" value="ANK"/>
    <property type="match status" value="8"/>
</dbReference>
<name>A0AAJ0FUA5_9HYPO</name>
<dbReference type="Proteomes" id="UP001251528">
    <property type="component" value="Unassembled WGS sequence"/>
</dbReference>
<dbReference type="PANTHER" id="PTHR24198">
    <property type="entry name" value="ANKYRIN REPEAT AND PROTEIN KINASE DOMAIN-CONTAINING PROTEIN"/>
    <property type="match status" value="1"/>
</dbReference>
<feature type="repeat" description="ANK" evidence="3">
    <location>
        <begin position="1002"/>
        <end position="1034"/>
    </location>
</feature>
<dbReference type="InterPro" id="IPR036770">
    <property type="entry name" value="Ankyrin_rpt-contain_sf"/>
</dbReference>
<evidence type="ECO:0000256" key="1">
    <source>
        <dbReference type="ARBA" id="ARBA00022737"/>
    </source>
</evidence>
<feature type="repeat" description="ANK" evidence="3">
    <location>
        <begin position="903"/>
        <end position="935"/>
    </location>
</feature>
<feature type="repeat" description="ANK" evidence="3">
    <location>
        <begin position="716"/>
        <end position="748"/>
    </location>
</feature>
<keyword evidence="1" id="KW-0677">Repeat</keyword>
<dbReference type="InterPro" id="IPR002110">
    <property type="entry name" value="Ankyrin_rpt"/>
</dbReference>
<dbReference type="SUPFAM" id="SSF48403">
    <property type="entry name" value="Ankyrin repeat"/>
    <property type="match status" value="2"/>
</dbReference>
<gene>
    <name evidence="5" type="ORF">QQS21_004891</name>
</gene>
<protein>
    <recommendedName>
        <fullName evidence="4">Nephrocystin 3-like N-terminal domain-containing protein</fullName>
    </recommendedName>
</protein>
<comment type="caution">
    <text evidence="5">The sequence shown here is derived from an EMBL/GenBank/DDBJ whole genome shotgun (WGS) entry which is preliminary data.</text>
</comment>
<feature type="repeat" description="ANK" evidence="3">
    <location>
        <begin position="870"/>
        <end position="902"/>
    </location>
</feature>
<dbReference type="PROSITE" id="PS50088">
    <property type="entry name" value="ANK_REPEAT"/>
    <property type="match status" value="5"/>
</dbReference>
<dbReference type="Pfam" id="PF24883">
    <property type="entry name" value="NPHP3_N"/>
    <property type="match status" value="1"/>
</dbReference>
<dbReference type="Gene3D" id="3.40.50.300">
    <property type="entry name" value="P-loop containing nucleotide triphosphate hydrolases"/>
    <property type="match status" value="1"/>
</dbReference>
<keyword evidence="6" id="KW-1185">Reference proteome</keyword>
<dbReference type="Pfam" id="PF12796">
    <property type="entry name" value="Ank_2"/>
    <property type="match status" value="2"/>
</dbReference>
<dbReference type="InterPro" id="IPR056884">
    <property type="entry name" value="NPHP3-like_N"/>
</dbReference>
<proteinExistence type="predicted"/>
<sequence length="1199" mass="135992">MGQFQVHNGDVNNNITFKLQHQAESIGIKNKEKALLWLSPLEFENIHNQIRDDAGLEDRGNHESDDSDYTGKWLWDSTLFIQWLNQETRELWYIGMRKSNKACSRVLSSENIAAGAGKSTLASIIVERMMELRTRFNPSGRPGKIAYVYLRHDKNYLVDQILGSIIKQVVKSDKILPRSVTDLYTEFNGIEASRKKTRRFASIIHEISMDEAIYIVIDAVDEVERELANDLINLLRPKGKDSSYISLLVTSRIWSEFEHLSEGFSCALIKANNRDLDLFINYKFRSHSNLQRLEGNHSMIRDEVKKLIGWKCQEIFLLAKLQVQSLKLTDSSRSLSYIDLQNKLNELLPAGVGLDQMYSKVSNRMMEIKDKDTDTQRAYQILAWVVLSPRQLCVAELREFMSFDPIMKEFGDPAHQSTQDAIRDICDGLITFHNGKIFLVHYTTTVYFSQNADRLFGNFHSQIALSCATYLLAQDIEHTVNNNLERIDARLRRFPLLMYALEYLGYHLRKQVEGSVTETQQRVILLLETNSKRESLYQYIRALGLYHPSNQLRTPFFYHDVTHRWDMDDHRSGNSSLSGESGDGEDFPTTEYIDEFLGNLMEHLNLDSQCLQDEEDGAAVSNGNGMHSSDREAGDEVYTSTSSVEGLQTTIATVQDVISPPAEANPELPSEPSNIQLLAQLGRQTTPTHLAAWYGCIPILEHFLKNNKDVNTTDEFNQRPIEVALQQGHIDAVRVCVDYGAQIDLTSSGGQQIMLYISRRKDAKKSLVRSIIQQNHDRLDFLQQSDSHIVDYALKLPMFVACIALVCAMHLNTPLNRICRYMQHGDRIMSLYRRFNSDNILAAVARGDASTIARKITQGKWNVKDKSSRLGMMSIFVAVEFGGIDTVNALINGGVDVNIQDFDGNTPLIRASSRGNKDMVEALLNRNADVTLRNNSGRTAWTVNLEPENEKVLDILENHGGSNPDAYNKGDPVLYCHAAGGNLPLVQWLLNKGVNPSNRTIYGWAPLHWAASNGHIECVQALLRKGAEHSPLSDTSLTPLDLAMRQERTDIIQVLQEAGATRGKDYYDDIFDIFTPVGAYYECFDSFSYFSTEEEESSGSELSQILNANLDDEDVMYAQDGFVAVLLRLEQKVSVPADYKKKVMEFFFRDIAQVLRDLEYSSNEPNELIVSKSVSQRWDAIVQDLKQKKTISDILYITN</sequence>
<evidence type="ECO:0000256" key="2">
    <source>
        <dbReference type="ARBA" id="ARBA00023043"/>
    </source>
</evidence>
<dbReference type="Gene3D" id="1.25.40.20">
    <property type="entry name" value="Ankyrin repeat-containing domain"/>
    <property type="match status" value="3"/>
</dbReference>
<evidence type="ECO:0000313" key="5">
    <source>
        <dbReference type="EMBL" id="KAK2601573.1"/>
    </source>
</evidence>
<reference evidence="5" key="1">
    <citation type="submission" date="2023-06" db="EMBL/GenBank/DDBJ databases">
        <title>Conoideocrella luteorostrata (Hypocreales: Clavicipitaceae), a potential biocontrol fungus for elongate hemlock scale in United States Christmas tree production areas.</title>
        <authorList>
            <person name="Barrett H."/>
            <person name="Lovett B."/>
            <person name="Macias A.M."/>
            <person name="Stajich J.E."/>
            <person name="Kasson M.T."/>
        </authorList>
    </citation>
    <scope>NUCLEOTIDE SEQUENCE</scope>
    <source>
        <strain evidence="5">ARSEF 14590</strain>
    </source>
</reference>
<dbReference type="PANTHER" id="PTHR24198:SF165">
    <property type="entry name" value="ANKYRIN REPEAT-CONTAINING PROTEIN-RELATED"/>
    <property type="match status" value="1"/>
</dbReference>
<keyword evidence="2 3" id="KW-0040">ANK repeat</keyword>
<accession>A0AAJ0FUA5</accession>
<evidence type="ECO:0000313" key="6">
    <source>
        <dbReference type="Proteomes" id="UP001251528"/>
    </source>
</evidence>
<dbReference type="PROSITE" id="PS50297">
    <property type="entry name" value="ANK_REP_REGION"/>
    <property type="match status" value="2"/>
</dbReference>
<dbReference type="AlphaFoldDB" id="A0AAJ0FUA5"/>
<evidence type="ECO:0000259" key="4">
    <source>
        <dbReference type="Pfam" id="PF24883"/>
    </source>
</evidence>